<protein>
    <submittedName>
        <fullName evidence="4">Uncharacterized protein</fullName>
    </submittedName>
</protein>
<dbReference type="SMART" id="SM00248">
    <property type="entry name" value="ANK"/>
    <property type="match status" value="8"/>
</dbReference>
<dbReference type="PANTHER" id="PTHR24123:SF33">
    <property type="entry name" value="PROTEIN HOS4"/>
    <property type="match status" value="1"/>
</dbReference>
<evidence type="ECO:0000313" key="5">
    <source>
        <dbReference type="Proteomes" id="UP000215335"/>
    </source>
</evidence>
<evidence type="ECO:0000256" key="3">
    <source>
        <dbReference type="PROSITE-ProRule" id="PRU00023"/>
    </source>
</evidence>
<feature type="repeat" description="ANK" evidence="3">
    <location>
        <begin position="71"/>
        <end position="103"/>
    </location>
</feature>
<dbReference type="PROSITE" id="PS50297">
    <property type="entry name" value="ANK_REP_REGION"/>
    <property type="match status" value="4"/>
</dbReference>
<dbReference type="InterPro" id="IPR036770">
    <property type="entry name" value="Ankyrin_rpt-contain_sf"/>
</dbReference>
<comment type="caution">
    <text evidence="4">The sequence shown here is derived from an EMBL/GenBank/DDBJ whole genome shotgun (WGS) entry which is preliminary data.</text>
</comment>
<feature type="repeat" description="ANK" evidence="3">
    <location>
        <begin position="19"/>
        <end position="51"/>
    </location>
</feature>
<dbReference type="OrthoDB" id="448455at2759"/>
<dbReference type="AlphaFoldDB" id="A0A232FCE7"/>
<dbReference type="EMBL" id="NNAY01000494">
    <property type="protein sequence ID" value="OXU28007.1"/>
    <property type="molecule type" value="Genomic_DNA"/>
</dbReference>
<dbReference type="PROSITE" id="PS50088">
    <property type="entry name" value="ANK_REPEAT"/>
    <property type="match status" value="4"/>
</dbReference>
<evidence type="ECO:0000313" key="4">
    <source>
        <dbReference type="EMBL" id="OXU28007.1"/>
    </source>
</evidence>
<keyword evidence="1" id="KW-0677">Repeat</keyword>
<keyword evidence="5" id="KW-1185">Reference proteome</keyword>
<feature type="repeat" description="ANK" evidence="3">
    <location>
        <begin position="319"/>
        <end position="351"/>
    </location>
</feature>
<keyword evidence="2 3" id="KW-0040">ANK repeat</keyword>
<dbReference type="InterPro" id="IPR051165">
    <property type="entry name" value="Multifunctional_ANK_Repeat"/>
</dbReference>
<dbReference type="Pfam" id="PF00023">
    <property type="entry name" value="Ank"/>
    <property type="match status" value="2"/>
</dbReference>
<reference evidence="4 5" key="1">
    <citation type="journal article" date="2017" name="Curr. Biol.">
        <title>The Evolution of Venom by Co-option of Single-Copy Genes.</title>
        <authorList>
            <person name="Martinson E.O."/>
            <person name="Mrinalini"/>
            <person name="Kelkar Y.D."/>
            <person name="Chang C.H."/>
            <person name="Werren J.H."/>
        </authorList>
    </citation>
    <scope>NUCLEOTIDE SEQUENCE [LARGE SCALE GENOMIC DNA]</scope>
    <source>
        <strain evidence="4 5">Alberta</strain>
        <tissue evidence="4">Whole body</tissue>
    </source>
</reference>
<dbReference type="Proteomes" id="UP000215335">
    <property type="component" value="Unassembled WGS sequence"/>
</dbReference>
<dbReference type="PRINTS" id="PR01415">
    <property type="entry name" value="ANKYRIN"/>
</dbReference>
<dbReference type="STRING" id="543379.A0A232FCE7"/>
<organism evidence="4 5">
    <name type="scientific">Trichomalopsis sarcophagae</name>
    <dbReference type="NCBI Taxonomy" id="543379"/>
    <lineage>
        <taxon>Eukaryota</taxon>
        <taxon>Metazoa</taxon>
        <taxon>Ecdysozoa</taxon>
        <taxon>Arthropoda</taxon>
        <taxon>Hexapoda</taxon>
        <taxon>Insecta</taxon>
        <taxon>Pterygota</taxon>
        <taxon>Neoptera</taxon>
        <taxon>Endopterygota</taxon>
        <taxon>Hymenoptera</taxon>
        <taxon>Apocrita</taxon>
        <taxon>Proctotrupomorpha</taxon>
        <taxon>Chalcidoidea</taxon>
        <taxon>Pteromalidae</taxon>
        <taxon>Pteromalinae</taxon>
        <taxon>Trichomalopsis</taxon>
    </lineage>
</organism>
<name>A0A232FCE7_9HYME</name>
<dbReference type="InterPro" id="IPR002110">
    <property type="entry name" value="Ankyrin_rpt"/>
</dbReference>
<accession>A0A232FCE7</accession>
<dbReference type="Gene3D" id="1.25.40.20">
    <property type="entry name" value="Ankyrin repeat-containing domain"/>
    <property type="match status" value="3"/>
</dbReference>
<evidence type="ECO:0000256" key="2">
    <source>
        <dbReference type="ARBA" id="ARBA00023043"/>
    </source>
</evidence>
<dbReference type="Pfam" id="PF12796">
    <property type="entry name" value="Ank_2"/>
    <property type="match status" value="3"/>
</dbReference>
<dbReference type="PANTHER" id="PTHR24123">
    <property type="entry name" value="ANKYRIN REPEAT-CONTAINING"/>
    <property type="match status" value="1"/>
</dbReference>
<feature type="repeat" description="ANK" evidence="3">
    <location>
        <begin position="206"/>
        <end position="238"/>
    </location>
</feature>
<gene>
    <name evidence="4" type="ORF">TSAR_015851</name>
</gene>
<proteinExistence type="predicted"/>
<evidence type="ECO:0000256" key="1">
    <source>
        <dbReference type="ARBA" id="ARBA00022737"/>
    </source>
</evidence>
<dbReference type="SUPFAM" id="SSF48403">
    <property type="entry name" value="Ankyrin repeat"/>
    <property type="match status" value="1"/>
</dbReference>
<sequence>MEKELLLHEAVISNEAETYGRAPIHLAASRGNIEILNLLIKADCDVEAKDKPLDPFSLSNFSPFTLVPAKFGMRALHMAAWYGQQDAVDVLLDAGALASALDKKHRTLLMMAARSSGCGESLLEHILSRANLDPAIEARARDCDGCSALHHAARAGETRAIQTLARILPELEIEARDQFKIETLFIPDIRFSTNQIALLTATQQPRGQTALHYACAAGQQEAASCLLELGASARQQDYEGNTALHLAAANRESRLFAWLLSRCAAGVERTSLLRTADRRGYTALHLAASLGCSLILGDVLAELEREQQKPQALASRCLEGNTPLHLAAQMNQPQACDMLIDAGASLNALNTKMQTPLQLATEMGHSHVCRLLVAASEPNNVEASAAEGGSGSQQEGTALQVAARTSLASIANIIARTARLDYPAMLIKGTRALFNSPEEP</sequence>